<accession>A0A9X1MTM2</accession>
<dbReference type="Pfam" id="PF25670">
    <property type="entry name" value="Phage_tail_C_2"/>
    <property type="match status" value="1"/>
</dbReference>
<protein>
    <recommendedName>
        <fullName evidence="1">Phage tail protein C-terminal domain-containing protein</fullName>
    </recommendedName>
</protein>
<name>A0A9X1MTM2_9GAMM</name>
<evidence type="ECO:0000313" key="2">
    <source>
        <dbReference type="EMBL" id="MCD1124799.1"/>
    </source>
</evidence>
<keyword evidence="3" id="KW-1185">Reference proteome</keyword>
<feature type="domain" description="Phage tail protein C-terminal" evidence="1">
    <location>
        <begin position="256"/>
        <end position="382"/>
    </location>
</feature>
<sequence length="388" mass="41864">MKYINTPFALSGDKKEIPDTEAGTVTGEVNFDKGYGPDYEKDLATSADAKVIERDYLNYLFYLLTSELQRYQRNGVPDYVSAADNGGSAVAYPLAAMVRYDAGSGVDIYYSIKNNNTSTPSDTAAWKRLPYKNLTEFGSGLISSNDAPAARSLLGLGDASTKNIGQLSGNVMSVGAFGLGAIPPETNSIAGQTGFTQGLGLNGIDNHNTYIYIPHTDTRYSTTLAICFSGSTFGRVLAKVTDTTRTVYVTMRTDLNTTVDSNGFIKQASPVVKLFGNGSNEVNDEAKGVLTSRISEGVYIVSGAAMGFNSDTAWHIEIPCDENKQPLIWVDYVVEGSGDIVIKSYHRTHPASPNFAQNIKTGVNDGDPIDIPKGRWVDLRVQTYPVSD</sequence>
<proteinExistence type="predicted"/>
<evidence type="ECO:0000259" key="1">
    <source>
        <dbReference type="Pfam" id="PF25670"/>
    </source>
</evidence>
<organism evidence="2 3">
    <name type="scientific">Limnobaculum eriocheiris</name>
    <dbReference type="NCBI Taxonomy" id="2897391"/>
    <lineage>
        <taxon>Bacteria</taxon>
        <taxon>Pseudomonadati</taxon>
        <taxon>Pseudomonadota</taxon>
        <taxon>Gammaproteobacteria</taxon>
        <taxon>Enterobacterales</taxon>
        <taxon>Budviciaceae</taxon>
        <taxon>Limnobaculum</taxon>
    </lineage>
</organism>
<dbReference type="RefSeq" id="WP_230607808.1">
    <property type="nucleotide sequence ID" value="NZ_JAJNAG010000002.1"/>
</dbReference>
<reference evidence="2" key="1">
    <citation type="submission" date="2021-11" db="EMBL/GenBank/DDBJ databases">
        <title>Jinshanibacter sp. isolated from one year old Eriocheir sinensis.</title>
        <authorList>
            <person name="Li J.-Y."/>
            <person name="He W."/>
            <person name="Gao T.-H."/>
        </authorList>
    </citation>
    <scope>NUCLEOTIDE SEQUENCE</scope>
    <source>
        <strain evidence="2">LJY008</strain>
    </source>
</reference>
<comment type="caution">
    <text evidence="2">The sequence shown here is derived from an EMBL/GenBank/DDBJ whole genome shotgun (WGS) entry which is preliminary data.</text>
</comment>
<dbReference type="InterPro" id="IPR058008">
    <property type="entry name" value="Gp26_C"/>
</dbReference>
<gene>
    <name evidence="2" type="ORF">LPW36_01910</name>
</gene>
<dbReference type="Proteomes" id="UP001139171">
    <property type="component" value="Unassembled WGS sequence"/>
</dbReference>
<dbReference type="EMBL" id="JAJNAG010000002">
    <property type="protein sequence ID" value="MCD1124799.1"/>
    <property type="molecule type" value="Genomic_DNA"/>
</dbReference>
<dbReference type="AlphaFoldDB" id="A0A9X1MTM2"/>
<evidence type="ECO:0000313" key="3">
    <source>
        <dbReference type="Proteomes" id="UP001139171"/>
    </source>
</evidence>